<sequence>MGVSWLLMCYLVKESGKLMVCFLVELLVSLLLIKAVDYLWLKLMERTLRWTQTLEPMQQGSELKKKTNIYYSFIKWLVIMHLMFYPKYSVSFLTSCHSFDVSDERVLAVFNGKLCIFYLDKGTKILKCPNKLVSFLKALM</sequence>
<reference evidence="3" key="1">
    <citation type="submission" date="2016-06" db="EMBL/GenBank/DDBJ databases">
        <title>Parallel loss of symbiosis genes in relatives of nitrogen-fixing non-legume Parasponia.</title>
        <authorList>
            <person name="Van Velzen R."/>
            <person name="Holmer R."/>
            <person name="Bu F."/>
            <person name="Rutten L."/>
            <person name="Van Zeijl A."/>
            <person name="Liu W."/>
            <person name="Santuari L."/>
            <person name="Cao Q."/>
            <person name="Sharma T."/>
            <person name="Shen D."/>
            <person name="Roswanjaya Y."/>
            <person name="Wardhani T."/>
            <person name="Kalhor M.S."/>
            <person name="Jansen J."/>
            <person name="Van den Hoogen J."/>
            <person name="Gungor B."/>
            <person name="Hartog M."/>
            <person name="Hontelez J."/>
            <person name="Verver J."/>
            <person name="Yang W.-C."/>
            <person name="Schijlen E."/>
            <person name="Repin R."/>
            <person name="Schilthuizen M."/>
            <person name="Schranz E."/>
            <person name="Heidstra R."/>
            <person name="Miyata K."/>
            <person name="Fedorova E."/>
            <person name="Kohlen W."/>
            <person name="Bisseling T."/>
            <person name="Smit S."/>
            <person name="Geurts R."/>
        </authorList>
    </citation>
    <scope>NUCLEOTIDE SEQUENCE [LARGE SCALE GENOMIC DNA]</scope>
    <source>
        <strain evidence="3">cv. RG33-2</strain>
    </source>
</reference>
<keyword evidence="3" id="KW-1185">Reference proteome</keyword>
<evidence type="ECO:0000313" key="2">
    <source>
        <dbReference type="EMBL" id="PON54881.1"/>
    </source>
</evidence>
<proteinExistence type="predicted"/>
<protein>
    <submittedName>
        <fullName evidence="2">Uncharacterized protein</fullName>
    </submittedName>
</protein>
<dbReference type="Proteomes" id="UP000237000">
    <property type="component" value="Unassembled WGS sequence"/>
</dbReference>
<comment type="caution">
    <text evidence="2">The sequence shown here is derived from an EMBL/GenBank/DDBJ whole genome shotgun (WGS) entry which is preliminary data.</text>
</comment>
<organism evidence="2 3">
    <name type="scientific">Trema orientale</name>
    <name type="common">Charcoal tree</name>
    <name type="synonym">Celtis orientalis</name>
    <dbReference type="NCBI Taxonomy" id="63057"/>
    <lineage>
        <taxon>Eukaryota</taxon>
        <taxon>Viridiplantae</taxon>
        <taxon>Streptophyta</taxon>
        <taxon>Embryophyta</taxon>
        <taxon>Tracheophyta</taxon>
        <taxon>Spermatophyta</taxon>
        <taxon>Magnoliopsida</taxon>
        <taxon>eudicotyledons</taxon>
        <taxon>Gunneridae</taxon>
        <taxon>Pentapetalae</taxon>
        <taxon>rosids</taxon>
        <taxon>fabids</taxon>
        <taxon>Rosales</taxon>
        <taxon>Cannabaceae</taxon>
        <taxon>Trema</taxon>
    </lineage>
</organism>
<evidence type="ECO:0000313" key="3">
    <source>
        <dbReference type="Proteomes" id="UP000237000"/>
    </source>
</evidence>
<dbReference type="InParanoid" id="A0A2P5C1I2"/>
<gene>
    <name evidence="2" type="ORF">TorRG33x02_301140</name>
</gene>
<accession>A0A2P5C1I2</accession>
<keyword evidence="1" id="KW-0812">Transmembrane</keyword>
<dbReference type="EMBL" id="JXTC01000426">
    <property type="protein sequence ID" value="PON54881.1"/>
    <property type="molecule type" value="Genomic_DNA"/>
</dbReference>
<name>A0A2P5C1I2_TREOI</name>
<keyword evidence="1" id="KW-1133">Transmembrane helix</keyword>
<evidence type="ECO:0000256" key="1">
    <source>
        <dbReference type="SAM" id="Phobius"/>
    </source>
</evidence>
<keyword evidence="1" id="KW-0472">Membrane</keyword>
<feature type="transmembrane region" description="Helical" evidence="1">
    <location>
        <begin position="69"/>
        <end position="85"/>
    </location>
</feature>
<feature type="transmembrane region" description="Helical" evidence="1">
    <location>
        <begin position="20"/>
        <end position="41"/>
    </location>
</feature>
<dbReference type="AlphaFoldDB" id="A0A2P5C1I2"/>